<keyword evidence="3" id="KW-1185">Reference proteome</keyword>
<feature type="domain" description="Reverse transcriptase zinc-binding" evidence="1">
    <location>
        <begin position="89"/>
        <end position="175"/>
    </location>
</feature>
<evidence type="ECO:0000313" key="2">
    <source>
        <dbReference type="EMBL" id="KAF3973883.1"/>
    </source>
</evidence>
<name>A0A8J4S1G2_9ROSI</name>
<dbReference type="PANTHER" id="PTHR36617">
    <property type="entry name" value="PROTEIN, PUTATIVE-RELATED"/>
    <property type="match status" value="1"/>
</dbReference>
<organism evidence="2 3">
    <name type="scientific">Castanea mollissima</name>
    <name type="common">Chinese chestnut</name>
    <dbReference type="NCBI Taxonomy" id="60419"/>
    <lineage>
        <taxon>Eukaryota</taxon>
        <taxon>Viridiplantae</taxon>
        <taxon>Streptophyta</taxon>
        <taxon>Embryophyta</taxon>
        <taxon>Tracheophyta</taxon>
        <taxon>Spermatophyta</taxon>
        <taxon>Magnoliopsida</taxon>
        <taxon>eudicotyledons</taxon>
        <taxon>Gunneridae</taxon>
        <taxon>Pentapetalae</taxon>
        <taxon>rosids</taxon>
        <taxon>fabids</taxon>
        <taxon>Fagales</taxon>
        <taxon>Fagaceae</taxon>
        <taxon>Castanea</taxon>
    </lineage>
</organism>
<reference evidence="2" key="1">
    <citation type="submission" date="2020-03" db="EMBL/GenBank/DDBJ databases">
        <title>Castanea mollissima Vanexum genome sequencing.</title>
        <authorList>
            <person name="Staton M."/>
        </authorList>
    </citation>
    <scope>NUCLEOTIDE SEQUENCE</scope>
    <source>
        <tissue evidence="2">Leaf</tissue>
    </source>
</reference>
<dbReference type="OrthoDB" id="1739838at2759"/>
<accession>A0A8J4S1G2</accession>
<dbReference type="EMBL" id="JRKL02000202">
    <property type="protein sequence ID" value="KAF3973883.1"/>
    <property type="molecule type" value="Genomic_DNA"/>
</dbReference>
<evidence type="ECO:0000313" key="3">
    <source>
        <dbReference type="Proteomes" id="UP000737018"/>
    </source>
</evidence>
<sequence length="254" mass="28841">MLVGDGNTVRIWEDPWIPDLPNFIPSPREGTNPEMTLTISQLVNQEGWDLTKIRNTFDEATTQLIQKIPLSLLAPKDCWIWISNSSGEFSVKSAYWLSRNISPPTNQDAIRGLIWKSKIHERIKMHLWCIAANCLPTKACLARFCDLDDVICPLCKDDEESSLHLFISCPFARAVRFNSQWGLRLENLNLNSPSHLIGVFLNPPAKAILKELRGENSYCLGLLFVKPFGELETKLSLKAKKLIQLNSAKKLKRL</sequence>
<proteinExistence type="predicted"/>
<dbReference type="Proteomes" id="UP000737018">
    <property type="component" value="Unassembled WGS sequence"/>
</dbReference>
<gene>
    <name evidence="2" type="ORF">CMV_002734</name>
</gene>
<protein>
    <recommendedName>
        <fullName evidence="1">Reverse transcriptase zinc-binding domain-containing protein</fullName>
    </recommendedName>
</protein>
<dbReference type="Pfam" id="PF13966">
    <property type="entry name" value="zf-RVT"/>
    <property type="match status" value="1"/>
</dbReference>
<dbReference type="AlphaFoldDB" id="A0A8J4S1G2"/>
<dbReference type="InterPro" id="IPR026960">
    <property type="entry name" value="RVT-Znf"/>
</dbReference>
<dbReference type="PANTHER" id="PTHR36617:SF16">
    <property type="entry name" value="OS04G0516500 PROTEIN"/>
    <property type="match status" value="1"/>
</dbReference>
<evidence type="ECO:0000259" key="1">
    <source>
        <dbReference type="Pfam" id="PF13966"/>
    </source>
</evidence>
<comment type="caution">
    <text evidence="2">The sequence shown here is derived from an EMBL/GenBank/DDBJ whole genome shotgun (WGS) entry which is preliminary data.</text>
</comment>